<dbReference type="Pfam" id="PF00480">
    <property type="entry name" value="ROK"/>
    <property type="match status" value="1"/>
</dbReference>
<dbReference type="Gene3D" id="1.10.10.10">
    <property type="entry name" value="Winged helix-like DNA-binding domain superfamily/Winged helix DNA-binding domain"/>
    <property type="match status" value="1"/>
</dbReference>
<dbReference type="EMBL" id="JBHRYD010000010">
    <property type="protein sequence ID" value="MFC3705472.1"/>
    <property type="molecule type" value="Genomic_DNA"/>
</dbReference>
<dbReference type="Pfam" id="PF13412">
    <property type="entry name" value="HTH_24"/>
    <property type="match status" value="1"/>
</dbReference>
<name>A0ABV7X2S9_9HYPH</name>
<dbReference type="RefSeq" id="WP_380097310.1">
    <property type="nucleotide sequence ID" value="NZ_JBHRYD010000010.1"/>
</dbReference>
<dbReference type="Gene3D" id="3.30.420.40">
    <property type="match status" value="2"/>
</dbReference>
<dbReference type="SUPFAM" id="SSF53067">
    <property type="entry name" value="Actin-like ATPase domain"/>
    <property type="match status" value="1"/>
</dbReference>
<dbReference type="PANTHER" id="PTHR18964:SF169">
    <property type="entry name" value="N-ACETYLMANNOSAMINE KINASE"/>
    <property type="match status" value="1"/>
</dbReference>
<keyword evidence="2" id="KW-1185">Reference proteome</keyword>
<dbReference type="InterPro" id="IPR036390">
    <property type="entry name" value="WH_DNA-bd_sf"/>
</dbReference>
<organism evidence="1 2">
    <name type="scientific">Devosia honganensis</name>
    <dbReference type="NCBI Taxonomy" id="1610527"/>
    <lineage>
        <taxon>Bacteria</taxon>
        <taxon>Pseudomonadati</taxon>
        <taxon>Pseudomonadota</taxon>
        <taxon>Alphaproteobacteria</taxon>
        <taxon>Hyphomicrobiales</taxon>
        <taxon>Devosiaceae</taxon>
        <taxon>Devosia</taxon>
    </lineage>
</organism>
<comment type="caution">
    <text evidence="1">The sequence shown here is derived from an EMBL/GenBank/DDBJ whole genome shotgun (WGS) entry which is preliminary data.</text>
</comment>
<dbReference type="InterPro" id="IPR000600">
    <property type="entry name" value="ROK"/>
</dbReference>
<protein>
    <submittedName>
        <fullName evidence="1">ROK family transcriptional regulator</fullName>
    </submittedName>
</protein>
<dbReference type="Proteomes" id="UP001595613">
    <property type="component" value="Unassembled WGS sequence"/>
</dbReference>
<evidence type="ECO:0000313" key="1">
    <source>
        <dbReference type="EMBL" id="MFC3705472.1"/>
    </source>
</evidence>
<proteinExistence type="predicted"/>
<dbReference type="PANTHER" id="PTHR18964">
    <property type="entry name" value="ROK (REPRESSOR, ORF, KINASE) FAMILY"/>
    <property type="match status" value="1"/>
</dbReference>
<dbReference type="SUPFAM" id="SSF46785">
    <property type="entry name" value="Winged helix' DNA-binding domain"/>
    <property type="match status" value="1"/>
</dbReference>
<accession>A0ABV7X2S9</accession>
<reference evidence="2" key="1">
    <citation type="journal article" date="2019" name="Int. J. Syst. Evol. Microbiol.">
        <title>The Global Catalogue of Microorganisms (GCM) 10K type strain sequencing project: providing services to taxonomists for standard genome sequencing and annotation.</title>
        <authorList>
            <consortium name="The Broad Institute Genomics Platform"/>
            <consortium name="The Broad Institute Genome Sequencing Center for Infectious Disease"/>
            <person name="Wu L."/>
            <person name="Ma J."/>
        </authorList>
    </citation>
    <scope>NUCLEOTIDE SEQUENCE [LARGE SCALE GENOMIC DNA]</scope>
    <source>
        <strain evidence="2">KCTC 42281</strain>
    </source>
</reference>
<evidence type="ECO:0000313" key="2">
    <source>
        <dbReference type="Proteomes" id="UP001595613"/>
    </source>
</evidence>
<dbReference type="InterPro" id="IPR043129">
    <property type="entry name" value="ATPase_NBD"/>
</dbReference>
<dbReference type="InterPro" id="IPR036388">
    <property type="entry name" value="WH-like_DNA-bd_sf"/>
</dbReference>
<sequence>MRTKIEQDVFEPIVRGIAQSGVRVANKRAVLSLIAGLPGVSNADIARRSGLGPQTTARILSELEERDLVVRGDVLRGRRGQPATPYRLNPHGAYSFGVEIGWNHFEVLLQNIAGQPLASVRHPLDFPDPETIFERIAAEIATLVSGLTPLQRGRLAGIGVTTPGRFGPLLGRLGASPAQIAAWGRIDIAGRIGADAGLPAFWINDGSAAAWCEIVRFPRPRPSGLAAFFIGTFVGGGIVTGGALLEGPHGNAADLGAIVVHDRAGRPGHVHLLASLHALGRRLEAAGLARPPGLPRQWDWAALEPHAAPWVEDAGHALAQAIASTAAVIEIDTALINGVLPEPVLGRVLDSTDRHLEALPALAPGRPRVAAGRAGYSAAVSGAAQLVLFRRHFSRAWELFAPEPAK</sequence>
<gene>
    <name evidence="1" type="ORF">ACFOOL_11960</name>
</gene>